<dbReference type="PANTHER" id="PTHR47074">
    <property type="entry name" value="BNAC02G40300D PROTEIN"/>
    <property type="match status" value="1"/>
</dbReference>
<proteinExistence type="predicted"/>
<reference evidence="1" key="2">
    <citation type="submission" date="2021-03" db="UniProtKB">
        <authorList>
            <consortium name="EnsemblPlants"/>
        </authorList>
    </citation>
    <scope>IDENTIFICATION</scope>
</reference>
<dbReference type="AlphaFoldDB" id="A0A803PSP3"/>
<sequence length="109" mass="11782">MVLDWAKAFVMHKEDIWSATPRLSPTIPVQVPLTPPTGALKLNVDATLNTYPNTIGVGAVIHNDKGQVVAALAKPIIGNFTSHEIKAKAMFHSLTWVLDVLGDKIFLGP</sequence>
<dbReference type="Proteomes" id="UP000596661">
    <property type="component" value="Chromosome 5"/>
</dbReference>
<dbReference type="EMBL" id="UZAU01000409">
    <property type="status" value="NOT_ANNOTATED_CDS"/>
    <property type="molecule type" value="Genomic_DNA"/>
</dbReference>
<reference evidence="1" key="1">
    <citation type="submission" date="2018-11" db="EMBL/GenBank/DDBJ databases">
        <authorList>
            <person name="Grassa J C."/>
        </authorList>
    </citation>
    <scope>NUCLEOTIDE SEQUENCE [LARGE SCALE GENOMIC DNA]</scope>
</reference>
<organism evidence="1 2">
    <name type="scientific">Cannabis sativa</name>
    <name type="common">Hemp</name>
    <name type="synonym">Marijuana</name>
    <dbReference type="NCBI Taxonomy" id="3483"/>
    <lineage>
        <taxon>Eukaryota</taxon>
        <taxon>Viridiplantae</taxon>
        <taxon>Streptophyta</taxon>
        <taxon>Embryophyta</taxon>
        <taxon>Tracheophyta</taxon>
        <taxon>Spermatophyta</taxon>
        <taxon>Magnoliopsida</taxon>
        <taxon>eudicotyledons</taxon>
        <taxon>Gunneridae</taxon>
        <taxon>Pentapetalae</taxon>
        <taxon>rosids</taxon>
        <taxon>fabids</taxon>
        <taxon>Rosales</taxon>
        <taxon>Cannabaceae</taxon>
        <taxon>Cannabis</taxon>
    </lineage>
</organism>
<name>A0A803PSP3_CANSA</name>
<dbReference type="PANTHER" id="PTHR47074:SF59">
    <property type="entry name" value="RNASE H TYPE-1 DOMAIN-CONTAINING PROTEIN"/>
    <property type="match status" value="1"/>
</dbReference>
<dbReference type="EnsemblPlants" id="evm.model.05.99">
    <property type="protein sequence ID" value="cds.evm.model.05.99"/>
    <property type="gene ID" value="evm.TU.05.99"/>
</dbReference>
<keyword evidence="2" id="KW-1185">Reference proteome</keyword>
<accession>A0A803PSP3</accession>
<dbReference type="InterPro" id="IPR052929">
    <property type="entry name" value="RNase_H-like_EbsB-rel"/>
</dbReference>
<evidence type="ECO:0008006" key="3">
    <source>
        <dbReference type="Google" id="ProtNLM"/>
    </source>
</evidence>
<evidence type="ECO:0000313" key="2">
    <source>
        <dbReference type="Proteomes" id="UP000596661"/>
    </source>
</evidence>
<evidence type="ECO:0000313" key="1">
    <source>
        <dbReference type="EnsemblPlants" id="cds.evm.model.05.99"/>
    </source>
</evidence>
<protein>
    <recommendedName>
        <fullName evidence="3">RNase H type-1 domain-containing protein</fullName>
    </recommendedName>
</protein>
<dbReference type="Gramene" id="evm.model.05.99">
    <property type="protein sequence ID" value="cds.evm.model.05.99"/>
    <property type="gene ID" value="evm.TU.05.99"/>
</dbReference>